<name>A0ABU6BJ96_9BACL</name>
<keyword evidence="1" id="KW-0732">Signal</keyword>
<dbReference type="PROSITE" id="PS51257">
    <property type="entry name" value="PROKAR_LIPOPROTEIN"/>
    <property type="match status" value="1"/>
</dbReference>
<accession>A0ABU6BJ96</accession>
<feature type="chain" id="PRO_5046119218" evidence="1">
    <location>
        <begin position="24"/>
        <end position="177"/>
    </location>
</feature>
<dbReference type="Gene3D" id="3.30.70.2050">
    <property type="match status" value="1"/>
</dbReference>
<dbReference type="SUPFAM" id="SSF160387">
    <property type="entry name" value="NosL/MerB-like"/>
    <property type="match status" value="1"/>
</dbReference>
<dbReference type="Pfam" id="PF05573">
    <property type="entry name" value="NosL"/>
    <property type="match status" value="1"/>
</dbReference>
<dbReference type="EMBL" id="JPYA02000003">
    <property type="protein sequence ID" value="MEB3751860.1"/>
    <property type="molecule type" value="Genomic_DNA"/>
</dbReference>
<evidence type="ECO:0000256" key="1">
    <source>
        <dbReference type="SAM" id="SignalP"/>
    </source>
</evidence>
<proteinExistence type="predicted"/>
<organism evidence="2 3">
    <name type="scientific">Geobacillus icigianus</name>
    <dbReference type="NCBI Taxonomy" id="1430331"/>
    <lineage>
        <taxon>Bacteria</taxon>
        <taxon>Bacillati</taxon>
        <taxon>Bacillota</taxon>
        <taxon>Bacilli</taxon>
        <taxon>Bacillales</taxon>
        <taxon>Anoxybacillaceae</taxon>
        <taxon>Geobacillus</taxon>
    </lineage>
</organism>
<protein>
    <submittedName>
        <fullName evidence="2">Uncharacterized protein</fullName>
    </submittedName>
</protein>
<gene>
    <name evidence="2" type="ORF">EP10_002715</name>
</gene>
<keyword evidence="3" id="KW-1185">Reference proteome</keyword>
<dbReference type="PANTHER" id="PTHR41247:SF1">
    <property type="entry name" value="HTH-TYPE TRANSCRIPTIONAL REPRESSOR YCNK"/>
    <property type="match status" value="1"/>
</dbReference>
<evidence type="ECO:0000313" key="2">
    <source>
        <dbReference type="EMBL" id="MEB3751860.1"/>
    </source>
</evidence>
<reference evidence="2 3" key="1">
    <citation type="journal article" date="2014" name="Genome Announc.">
        <title>Draft Genome Sequence of Geobacillus icigianus Strain G1w1T Isolated from Hot Springs in the Valley of Geysers, Kamchatka (Russian Federation).</title>
        <authorList>
            <person name="Bryanskaya A.V."/>
            <person name="Rozanov A.S."/>
            <person name="Logacheva M.D."/>
            <person name="Kotenko A.V."/>
            <person name="Peltek S.E."/>
        </authorList>
    </citation>
    <scope>NUCLEOTIDE SEQUENCE [LARGE SCALE GENOMIC DNA]</scope>
    <source>
        <strain evidence="2 3">G1w1</strain>
    </source>
</reference>
<dbReference type="Proteomes" id="UP000029267">
    <property type="component" value="Unassembled WGS sequence"/>
</dbReference>
<dbReference type="RefSeq" id="WP_033018607.1">
    <property type="nucleotide sequence ID" value="NZ_JPYA02000003.1"/>
</dbReference>
<dbReference type="PANTHER" id="PTHR41247">
    <property type="entry name" value="HTH-TYPE TRANSCRIPTIONAL REPRESSOR YCNK"/>
    <property type="match status" value="1"/>
</dbReference>
<dbReference type="InterPro" id="IPR008719">
    <property type="entry name" value="N2O_reductase_NosL"/>
</dbReference>
<feature type="signal peptide" evidence="1">
    <location>
        <begin position="1"/>
        <end position="23"/>
    </location>
</feature>
<evidence type="ECO:0000313" key="3">
    <source>
        <dbReference type="Proteomes" id="UP000029267"/>
    </source>
</evidence>
<comment type="caution">
    <text evidence="2">The sequence shown here is derived from an EMBL/GenBank/DDBJ whole genome shotgun (WGS) entry which is preliminary data.</text>
</comment>
<sequence>MRKIWIFSILMIMLFMMSGCSQKAKPVAIDEKNDKCDTCHMEVGNNSFATELVLKNGKTLKFDDIGCMYAWVNEHKKEKINTMFVRDYKTSAWLEADSATYVYDKNIHTPMAYNVISFQDEKAAKRFIQNNGGTLLTYDQLAHHTWERNKEMMMKMKHKKMKHGKKEMNKHDNHMGN</sequence>